<dbReference type="AlphaFoldDB" id="A0AAU9LLS6"/>
<dbReference type="EMBL" id="CAKMRJ010000002">
    <property type="protein sequence ID" value="CAH1415716.1"/>
    <property type="molecule type" value="Genomic_DNA"/>
</dbReference>
<evidence type="ECO:0000313" key="2">
    <source>
        <dbReference type="Proteomes" id="UP001157418"/>
    </source>
</evidence>
<gene>
    <name evidence="1" type="ORF">LVIROSA_LOCUS3540</name>
</gene>
<accession>A0AAU9LLS6</accession>
<organism evidence="1 2">
    <name type="scientific">Lactuca virosa</name>
    <dbReference type="NCBI Taxonomy" id="75947"/>
    <lineage>
        <taxon>Eukaryota</taxon>
        <taxon>Viridiplantae</taxon>
        <taxon>Streptophyta</taxon>
        <taxon>Embryophyta</taxon>
        <taxon>Tracheophyta</taxon>
        <taxon>Spermatophyta</taxon>
        <taxon>Magnoliopsida</taxon>
        <taxon>eudicotyledons</taxon>
        <taxon>Gunneridae</taxon>
        <taxon>Pentapetalae</taxon>
        <taxon>asterids</taxon>
        <taxon>campanulids</taxon>
        <taxon>Asterales</taxon>
        <taxon>Asteraceae</taxon>
        <taxon>Cichorioideae</taxon>
        <taxon>Cichorieae</taxon>
        <taxon>Lactucinae</taxon>
        <taxon>Lactuca</taxon>
    </lineage>
</organism>
<keyword evidence="2" id="KW-1185">Reference proteome</keyword>
<name>A0AAU9LLS6_9ASTR</name>
<dbReference type="Proteomes" id="UP001157418">
    <property type="component" value="Unassembled WGS sequence"/>
</dbReference>
<comment type="caution">
    <text evidence="1">The sequence shown here is derived from an EMBL/GenBank/DDBJ whole genome shotgun (WGS) entry which is preliminary data.</text>
</comment>
<reference evidence="1 2" key="1">
    <citation type="submission" date="2022-01" db="EMBL/GenBank/DDBJ databases">
        <authorList>
            <person name="Xiong W."/>
            <person name="Schranz E."/>
        </authorList>
    </citation>
    <scope>NUCLEOTIDE SEQUENCE [LARGE SCALE GENOMIC DNA]</scope>
</reference>
<protein>
    <submittedName>
        <fullName evidence="1">Uncharacterized protein</fullName>
    </submittedName>
</protein>
<evidence type="ECO:0000313" key="1">
    <source>
        <dbReference type="EMBL" id="CAH1415716.1"/>
    </source>
</evidence>
<sequence>MSNGYWVSFSLRHGLMELCDGIPTFIKYWKEEFFFVHTSAFSGPMAYGASTDRVFDPVPELSPDGPLVTEKLSDNFGSKSISPNLQSKGVKLDFDYGKPPTVSTRASSKGFILKRRYEIVQDDQLIIMSPPKQKCFGRESRSRSLNDLADPLVPDVMNSKCTLEDPSTSVFRECPIEPDSEM</sequence>
<proteinExistence type="predicted"/>